<dbReference type="PROSITE" id="PS00042">
    <property type="entry name" value="HTH_CRP_1"/>
    <property type="match status" value="1"/>
</dbReference>
<evidence type="ECO:0000259" key="4">
    <source>
        <dbReference type="PROSITE" id="PS51063"/>
    </source>
</evidence>
<feature type="domain" description="HTH crp-type" evidence="4">
    <location>
        <begin position="114"/>
        <end position="187"/>
    </location>
</feature>
<dbReference type="GO" id="GO:0003677">
    <property type="term" value="F:DNA binding"/>
    <property type="evidence" value="ECO:0007669"/>
    <property type="project" value="UniProtKB-KW"/>
</dbReference>
<dbReference type="Gene3D" id="2.60.120.10">
    <property type="entry name" value="Jelly Rolls"/>
    <property type="match status" value="1"/>
</dbReference>
<dbReference type="OrthoDB" id="581549at2"/>
<keyword evidence="1" id="KW-0805">Transcription regulation</keyword>
<reference evidence="5" key="1">
    <citation type="submission" date="2016-09" db="EMBL/GenBank/DDBJ databases">
        <title>Draft genome of thermotolerant cyanobacterium Desertifilum sp. strain IPPAS B-1220.</title>
        <authorList>
            <person name="Sinetova M.A."/>
            <person name="Bolakhan K."/>
            <person name="Zayadan B.K."/>
            <person name="Mironov K.S."/>
            <person name="Ustinova V."/>
            <person name="Kupriyanova E.V."/>
            <person name="Sidorov R.A."/>
            <person name="Skrypnik A.N."/>
            <person name="Gogoleva N.E."/>
            <person name="Gogolev Y.V."/>
            <person name="Los D.A."/>
        </authorList>
    </citation>
    <scope>NUCLEOTIDE SEQUENCE [LARGE SCALE GENOMIC DNA]</scope>
    <source>
        <strain evidence="5">IPPAS B-1220</strain>
    </source>
</reference>
<keyword evidence="2" id="KW-0238">DNA-binding</keyword>
<dbReference type="Pfam" id="PF13545">
    <property type="entry name" value="HTH_Crp_2"/>
    <property type="match status" value="1"/>
</dbReference>
<gene>
    <name evidence="5" type="ORF">BH720_04090</name>
</gene>
<keyword evidence="3" id="KW-0804">Transcription</keyword>
<evidence type="ECO:0000256" key="3">
    <source>
        <dbReference type="ARBA" id="ARBA00023163"/>
    </source>
</evidence>
<dbReference type="InterPro" id="IPR018490">
    <property type="entry name" value="cNMP-bd_dom_sf"/>
</dbReference>
<dbReference type="GO" id="GO:0003700">
    <property type="term" value="F:DNA-binding transcription factor activity"/>
    <property type="evidence" value="ECO:0007669"/>
    <property type="project" value="InterPro"/>
</dbReference>
<evidence type="ECO:0000256" key="1">
    <source>
        <dbReference type="ARBA" id="ARBA00023015"/>
    </source>
</evidence>
<dbReference type="InterPro" id="IPR036390">
    <property type="entry name" value="WH_DNA-bd_sf"/>
</dbReference>
<dbReference type="InterPro" id="IPR018335">
    <property type="entry name" value="Tscrpt_reg_HTH_Crp-type_CS"/>
</dbReference>
<sequence length="191" mass="21768">MYNSQFTSSVPKLSVIRSFKRREALPLGKNALWQIQRGAVRAFTFAEDGTLIALGFWGSGDIVGLPLAQIQPYEVECLTDVNARALPLSETENLTQVMLAHLHQTQELLRIRHGQIYDRLQQFLGWLADKFGCECDRGKVIQLRLTHQDIAEVLGTTRVTVTRLMSQLEQEGTIGWSEPHWILWHPGVERF</sequence>
<accession>A0A1E5QPG1</accession>
<dbReference type="RefSeq" id="WP_069965889.1">
    <property type="nucleotide sequence ID" value="NZ_CM124774.1"/>
</dbReference>
<dbReference type="EMBL" id="MJGC01000037">
    <property type="protein sequence ID" value="OEJ76536.1"/>
    <property type="molecule type" value="Genomic_DNA"/>
</dbReference>
<dbReference type="PROSITE" id="PS51063">
    <property type="entry name" value="HTH_CRP_2"/>
    <property type="match status" value="1"/>
</dbReference>
<evidence type="ECO:0000256" key="2">
    <source>
        <dbReference type="ARBA" id="ARBA00023125"/>
    </source>
</evidence>
<organism evidence="5">
    <name type="scientific">Desertifilum tharense IPPAS B-1220</name>
    <dbReference type="NCBI Taxonomy" id="1781255"/>
    <lineage>
        <taxon>Bacteria</taxon>
        <taxon>Bacillati</taxon>
        <taxon>Cyanobacteriota</taxon>
        <taxon>Cyanophyceae</taxon>
        <taxon>Desertifilales</taxon>
        <taxon>Desertifilaceae</taxon>
        <taxon>Desertifilum</taxon>
    </lineage>
</organism>
<comment type="caution">
    <text evidence="5">The sequence shown here is derived from an EMBL/GenBank/DDBJ whole genome shotgun (WGS) entry which is preliminary data.</text>
</comment>
<dbReference type="SUPFAM" id="SSF51206">
    <property type="entry name" value="cAMP-binding domain-like"/>
    <property type="match status" value="1"/>
</dbReference>
<name>A0A1E5QPG1_9CYAN</name>
<dbReference type="InterPro" id="IPR012318">
    <property type="entry name" value="HTH_CRP"/>
</dbReference>
<dbReference type="PRINTS" id="PR00034">
    <property type="entry name" value="HTHCRP"/>
</dbReference>
<dbReference type="STRING" id="1781255.BH720_04090"/>
<dbReference type="Gene3D" id="1.10.10.10">
    <property type="entry name" value="Winged helix-like DNA-binding domain superfamily/Winged helix DNA-binding domain"/>
    <property type="match status" value="1"/>
</dbReference>
<protein>
    <recommendedName>
        <fullName evidence="4">HTH crp-type domain-containing protein</fullName>
    </recommendedName>
</protein>
<dbReference type="InterPro" id="IPR014710">
    <property type="entry name" value="RmlC-like_jellyroll"/>
</dbReference>
<dbReference type="SMART" id="SM00419">
    <property type="entry name" value="HTH_CRP"/>
    <property type="match status" value="1"/>
</dbReference>
<dbReference type="InterPro" id="IPR036388">
    <property type="entry name" value="WH-like_DNA-bd_sf"/>
</dbReference>
<dbReference type="SUPFAM" id="SSF46785">
    <property type="entry name" value="Winged helix' DNA-binding domain"/>
    <property type="match status" value="1"/>
</dbReference>
<dbReference type="AlphaFoldDB" id="A0A1E5QPG1"/>
<evidence type="ECO:0000313" key="5">
    <source>
        <dbReference type="EMBL" id="OEJ76536.1"/>
    </source>
</evidence>
<dbReference type="CDD" id="cd00092">
    <property type="entry name" value="HTH_CRP"/>
    <property type="match status" value="1"/>
</dbReference>
<proteinExistence type="predicted"/>